<sequence>MPAPDSETSARWEAFYKTFEGRPPSPLLCRALALNLPDMDHPLAIDLGCGSGIETRLLLERGWRVLAIDQEASAIERLKERAGTLAEGRLRAVQGHFETLDELAPAQLIHAGLAWPFCRPDAFARFWQMQVEALQPGALLVGQLFGERDQWATAPDLTFHSRSAAQALCAGLHIEHFEESEGLGKSLRGPKHNHRFDLILRKP</sequence>
<organism evidence="2 3">
    <name type="scientific">Pseudomonas idahonensis</name>
    <dbReference type="NCBI Taxonomy" id="2942628"/>
    <lineage>
        <taxon>Bacteria</taxon>
        <taxon>Pseudomonadati</taxon>
        <taxon>Pseudomonadota</taxon>
        <taxon>Gammaproteobacteria</taxon>
        <taxon>Pseudomonadales</taxon>
        <taxon>Pseudomonadaceae</taxon>
        <taxon>Pseudomonas</taxon>
    </lineage>
</organism>
<gene>
    <name evidence="2" type="ORF">M5G25_23070</name>
</gene>
<dbReference type="Proteomes" id="UP001217610">
    <property type="component" value="Unassembled WGS sequence"/>
</dbReference>
<comment type="caution">
    <text evidence="2">The sequence shown here is derived from an EMBL/GenBank/DDBJ whole genome shotgun (WGS) entry which is preliminary data.</text>
</comment>
<dbReference type="RefSeq" id="WP_273923976.1">
    <property type="nucleotide sequence ID" value="NZ_JAMDGR010000019.1"/>
</dbReference>
<dbReference type="EMBL" id="JAMDGR010000019">
    <property type="protein sequence ID" value="MDD1151172.1"/>
    <property type="molecule type" value="Genomic_DNA"/>
</dbReference>
<evidence type="ECO:0000313" key="2">
    <source>
        <dbReference type="EMBL" id="MDD1151172.1"/>
    </source>
</evidence>
<feature type="domain" description="Methyltransferase" evidence="1">
    <location>
        <begin position="45"/>
        <end position="137"/>
    </location>
</feature>
<keyword evidence="2" id="KW-0489">Methyltransferase</keyword>
<dbReference type="Gene3D" id="3.40.50.150">
    <property type="entry name" value="Vaccinia Virus protein VP39"/>
    <property type="match status" value="1"/>
</dbReference>
<evidence type="ECO:0000259" key="1">
    <source>
        <dbReference type="Pfam" id="PF13649"/>
    </source>
</evidence>
<accession>A0ABT5QAD6</accession>
<evidence type="ECO:0000313" key="3">
    <source>
        <dbReference type="Proteomes" id="UP001217610"/>
    </source>
</evidence>
<keyword evidence="3" id="KW-1185">Reference proteome</keyword>
<dbReference type="InterPro" id="IPR029063">
    <property type="entry name" value="SAM-dependent_MTases_sf"/>
</dbReference>
<proteinExistence type="predicted"/>
<dbReference type="InterPro" id="IPR041698">
    <property type="entry name" value="Methyltransf_25"/>
</dbReference>
<reference evidence="2 3" key="1">
    <citation type="submission" date="2022-05" db="EMBL/GenBank/DDBJ databases">
        <title>Novel Pseudomonas spp. Isolated from a Rainbow Trout Aquaculture Facility.</title>
        <authorList>
            <person name="Testerman T."/>
            <person name="Graf J."/>
        </authorList>
    </citation>
    <scope>NUCLEOTIDE SEQUENCE [LARGE SCALE GENOMIC DNA]</scope>
    <source>
        <strain evidence="2 3">ID357</strain>
    </source>
</reference>
<protein>
    <submittedName>
        <fullName evidence="2">Class I SAM-dependent methyltransferase</fullName>
    </submittedName>
</protein>
<keyword evidence="2" id="KW-0808">Transferase</keyword>
<dbReference type="GO" id="GO:0008168">
    <property type="term" value="F:methyltransferase activity"/>
    <property type="evidence" value="ECO:0007669"/>
    <property type="project" value="UniProtKB-KW"/>
</dbReference>
<dbReference type="SUPFAM" id="SSF53335">
    <property type="entry name" value="S-adenosyl-L-methionine-dependent methyltransferases"/>
    <property type="match status" value="1"/>
</dbReference>
<dbReference type="Pfam" id="PF13649">
    <property type="entry name" value="Methyltransf_25"/>
    <property type="match status" value="1"/>
</dbReference>
<dbReference type="GO" id="GO:0032259">
    <property type="term" value="P:methylation"/>
    <property type="evidence" value="ECO:0007669"/>
    <property type="project" value="UniProtKB-KW"/>
</dbReference>
<name>A0ABT5QAD6_9PSED</name>
<dbReference type="CDD" id="cd02440">
    <property type="entry name" value="AdoMet_MTases"/>
    <property type="match status" value="1"/>
</dbReference>